<comment type="caution">
    <text evidence="4">The sequence shown here is derived from an EMBL/GenBank/DDBJ whole genome shotgun (WGS) entry which is preliminary data.</text>
</comment>
<name>A0A9P6KV49_9PLEO</name>
<keyword evidence="5" id="KW-1185">Reference proteome</keyword>
<dbReference type="SUPFAM" id="SSF51735">
    <property type="entry name" value="NAD(P)-binding Rossmann-fold domains"/>
    <property type="match status" value="1"/>
</dbReference>
<evidence type="ECO:0000256" key="2">
    <source>
        <dbReference type="ARBA" id="ARBA00023445"/>
    </source>
</evidence>
<dbReference type="Proteomes" id="UP000756921">
    <property type="component" value="Unassembled WGS sequence"/>
</dbReference>
<evidence type="ECO:0000313" key="4">
    <source>
        <dbReference type="EMBL" id="KAF9740047.1"/>
    </source>
</evidence>
<organism evidence="4 5">
    <name type="scientific">Paraphaeosphaeria minitans</name>
    <dbReference type="NCBI Taxonomy" id="565426"/>
    <lineage>
        <taxon>Eukaryota</taxon>
        <taxon>Fungi</taxon>
        <taxon>Dikarya</taxon>
        <taxon>Ascomycota</taxon>
        <taxon>Pezizomycotina</taxon>
        <taxon>Dothideomycetes</taxon>
        <taxon>Pleosporomycetidae</taxon>
        <taxon>Pleosporales</taxon>
        <taxon>Massarineae</taxon>
        <taxon>Didymosphaeriaceae</taxon>
        <taxon>Paraphaeosphaeria</taxon>
    </lineage>
</organism>
<feature type="domain" description="NAD-dependent epimerase/dehydratase" evidence="3">
    <location>
        <begin position="4"/>
        <end position="262"/>
    </location>
</feature>
<dbReference type="PANTHER" id="PTHR10366:SF564">
    <property type="entry name" value="STEROL-4-ALPHA-CARBOXYLATE 3-DEHYDROGENASE, DECARBOXYLATING"/>
    <property type="match status" value="1"/>
</dbReference>
<evidence type="ECO:0000256" key="1">
    <source>
        <dbReference type="ARBA" id="ARBA00023002"/>
    </source>
</evidence>
<proteinExistence type="inferred from homology"/>
<comment type="similarity">
    <text evidence="2">Belongs to the NAD(P)-dependent epimerase/dehydratase family. Dihydroflavonol-4-reductase subfamily.</text>
</comment>
<dbReference type="AlphaFoldDB" id="A0A9P6KV49"/>
<dbReference type="CDD" id="cd05227">
    <property type="entry name" value="AR_SDR_e"/>
    <property type="match status" value="1"/>
</dbReference>
<dbReference type="Gene3D" id="3.40.50.720">
    <property type="entry name" value="NAD(P)-binding Rossmann-like Domain"/>
    <property type="match status" value="1"/>
</dbReference>
<dbReference type="PANTHER" id="PTHR10366">
    <property type="entry name" value="NAD DEPENDENT EPIMERASE/DEHYDRATASE"/>
    <property type="match status" value="1"/>
</dbReference>
<dbReference type="InterPro" id="IPR001509">
    <property type="entry name" value="Epimerase_deHydtase"/>
</dbReference>
<keyword evidence="1" id="KW-0560">Oxidoreductase</keyword>
<evidence type="ECO:0000259" key="3">
    <source>
        <dbReference type="Pfam" id="PF01370"/>
    </source>
</evidence>
<dbReference type="EMBL" id="WJXW01000002">
    <property type="protein sequence ID" value="KAF9740047.1"/>
    <property type="molecule type" value="Genomic_DNA"/>
</dbReference>
<accession>A0A9P6KV49</accession>
<sequence length="344" mass="37512">MTRVLLTGGSGFIAAHTLDVLLKRGHSVVTTVRTQEKADKIKADNKSAVDSGQLSFAIVPDIAQEGAFDKAVVSDTAPFEAVLHTASPFHFNITDVQKDLLDPAVIGTIGILKSIKKSAPTVKRVVITSSFAAIVDPGQGNWPGHVYSEEDWNPITHEEALESPQAGYRASKTFAEKAAWEFLEKEKPNFTIATINPPLVFGPIVHSLDSLDSLNTSNQRIMAAAQGKWKDEIAASGVHLWVDVRDVAEAHVAAAEKQDAANKRFFTLAGHFSNKEIGQIIKKHFPQFKDLPAESTPGGDYPEGGIKNYFSFNNERSVQVLGLKYRTFEESIVDTIKSFQAKGL</sequence>
<dbReference type="FunFam" id="3.40.50.720:FF:000191">
    <property type="entry name" value="Methylglyoxal reductase (NADPH-dependent)"/>
    <property type="match status" value="1"/>
</dbReference>
<dbReference type="OrthoDB" id="2735536at2759"/>
<evidence type="ECO:0000313" key="5">
    <source>
        <dbReference type="Proteomes" id="UP000756921"/>
    </source>
</evidence>
<dbReference type="GO" id="GO:0016616">
    <property type="term" value="F:oxidoreductase activity, acting on the CH-OH group of donors, NAD or NADP as acceptor"/>
    <property type="evidence" value="ECO:0007669"/>
    <property type="project" value="TreeGrafter"/>
</dbReference>
<protein>
    <submittedName>
        <fullName evidence="4">NAD dependent epimerase/dehydratase</fullName>
    </submittedName>
</protein>
<dbReference type="InterPro" id="IPR050425">
    <property type="entry name" value="NAD(P)_dehydrat-like"/>
</dbReference>
<dbReference type="InterPro" id="IPR036291">
    <property type="entry name" value="NAD(P)-bd_dom_sf"/>
</dbReference>
<reference evidence="4" key="1">
    <citation type="journal article" date="2020" name="Mol. Plant Microbe Interact.">
        <title>Genome Sequence of the Biocontrol Agent Coniothyrium minitans strain Conio (IMI 134523).</title>
        <authorList>
            <person name="Patel D."/>
            <person name="Shittu T.A."/>
            <person name="Baroncelli R."/>
            <person name="Muthumeenakshi S."/>
            <person name="Osborne T.H."/>
            <person name="Janganan T.K."/>
            <person name="Sreenivasaprasad S."/>
        </authorList>
    </citation>
    <scope>NUCLEOTIDE SEQUENCE</scope>
    <source>
        <strain evidence="4">Conio</strain>
    </source>
</reference>
<gene>
    <name evidence="4" type="ORF">PMIN01_02682</name>
</gene>
<dbReference type="Pfam" id="PF01370">
    <property type="entry name" value="Epimerase"/>
    <property type="match status" value="1"/>
</dbReference>